<dbReference type="EMBL" id="JAWDGP010007412">
    <property type="protein sequence ID" value="KAK3719864.1"/>
    <property type="molecule type" value="Genomic_DNA"/>
</dbReference>
<gene>
    <name evidence="1" type="ORF">RRG08_040164</name>
</gene>
<reference evidence="1" key="1">
    <citation type="journal article" date="2023" name="G3 (Bethesda)">
        <title>A reference genome for the long-term kleptoplast-retaining sea slug Elysia crispata morphotype clarki.</title>
        <authorList>
            <person name="Eastman K.E."/>
            <person name="Pendleton A.L."/>
            <person name="Shaikh M.A."/>
            <person name="Suttiyut T."/>
            <person name="Ogas R."/>
            <person name="Tomko P."/>
            <person name="Gavelis G."/>
            <person name="Widhalm J.R."/>
            <person name="Wisecaver J.H."/>
        </authorList>
    </citation>
    <scope>NUCLEOTIDE SEQUENCE</scope>
    <source>
        <strain evidence="1">ECLA1</strain>
    </source>
</reference>
<dbReference type="AlphaFoldDB" id="A0AAE0XW14"/>
<keyword evidence="2" id="KW-1185">Reference proteome</keyword>
<name>A0AAE0XW14_9GAST</name>
<evidence type="ECO:0000313" key="2">
    <source>
        <dbReference type="Proteomes" id="UP001283361"/>
    </source>
</evidence>
<accession>A0AAE0XW14</accession>
<protein>
    <submittedName>
        <fullName evidence="1">Uncharacterized protein</fullName>
    </submittedName>
</protein>
<sequence length="137" mass="14923">MSCFCEVNKLIEPGWCCWFLYDNAAIHRPDMTLDGTPELSCPRAHGVAPINNRVGSGGFMSPEPPLRPGVTVRQATIPPVPFLPSLPYCPAARRQLHSRRPLALFVSVSSWMTSAQPFDLFGRSLAVIIVFAAGSAL</sequence>
<organism evidence="1 2">
    <name type="scientific">Elysia crispata</name>
    <name type="common">lettuce slug</name>
    <dbReference type="NCBI Taxonomy" id="231223"/>
    <lineage>
        <taxon>Eukaryota</taxon>
        <taxon>Metazoa</taxon>
        <taxon>Spiralia</taxon>
        <taxon>Lophotrochozoa</taxon>
        <taxon>Mollusca</taxon>
        <taxon>Gastropoda</taxon>
        <taxon>Heterobranchia</taxon>
        <taxon>Euthyneura</taxon>
        <taxon>Panpulmonata</taxon>
        <taxon>Sacoglossa</taxon>
        <taxon>Placobranchoidea</taxon>
        <taxon>Plakobranchidae</taxon>
        <taxon>Elysia</taxon>
    </lineage>
</organism>
<evidence type="ECO:0000313" key="1">
    <source>
        <dbReference type="EMBL" id="KAK3719864.1"/>
    </source>
</evidence>
<comment type="caution">
    <text evidence="1">The sequence shown here is derived from an EMBL/GenBank/DDBJ whole genome shotgun (WGS) entry which is preliminary data.</text>
</comment>
<proteinExistence type="predicted"/>
<dbReference type="Proteomes" id="UP001283361">
    <property type="component" value="Unassembled WGS sequence"/>
</dbReference>